<proteinExistence type="predicted"/>
<feature type="region of interest" description="Disordered" evidence="1">
    <location>
        <begin position="1"/>
        <end position="42"/>
    </location>
</feature>
<keyword evidence="3" id="KW-1185">Reference proteome</keyword>
<reference evidence="2" key="1">
    <citation type="journal article" date="2021" name="Proc. Natl. Acad. Sci. U.S.A.">
        <title>Three genomes in the algal genus Volvox reveal the fate of a haploid sex-determining region after a transition to homothallism.</title>
        <authorList>
            <person name="Yamamoto K."/>
            <person name="Hamaji T."/>
            <person name="Kawai-Toyooka H."/>
            <person name="Matsuzaki R."/>
            <person name="Takahashi F."/>
            <person name="Nishimura Y."/>
            <person name="Kawachi M."/>
            <person name="Noguchi H."/>
            <person name="Minakuchi Y."/>
            <person name="Umen J.G."/>
            <person name="Toyoda A."/>
            <person name="Nozaki H."/>
        </authorList>
    </citation>
    <scope>NUCLEOTIDE SEQUENCE</scope>
    <source>
        <strain evidence="2">NIES-3780</strain>
    </source>
</reference>
<name>A0A8J4ET06_9CHLO</name>
<sequence length="136" mass="14697">MQSRKQPYSGTEGRVSGQTHHHKGWSDSNERGSLPSVNTSQSPYVCSPAAVSVDDGTVTPRPLGTKVMMHTEAVGSAAARCSHIPKRCSEWNLPTWVLKGRTRGSAEAKGAHEGEPHLRGFQAYPSYPRIATGKDN</sequence>
<feature type="compositionally biased region" description="Basic and acidic residues" evidence="1">
    <location>
        <begin position="104"/>
        <end position="118"/>
    </location>
</feature>
<organism evidence="2 3">
    <name type="scientific">Volvox africanus</name>
    <dbReference type="NCBI Taxonomy" id="51714"/>
    <lineage>
        <taxon>Eukaryota</taxon>
        <taxon>Viridiplantae</taxon>
        <taxon>Chlorophyta</taxon>
        <taxon>core chlorophytes</taxon>
        <taxon>Chlorophyceae</taxon>
        <taxon>CS clade</taxon>
        <taxon>Chlamydomonadales</taxon>
        <taxon>Volvocaceae</taxon>
        <taxon>Volvox</taxon>
    </lineage>
</organism>
<evidence type="ECO:0000313" key="3">
    <source>
        <dbReference type="Proteomes" id="UP000747399"/>
    </source>
</evidence>
<dbReference type="AlphaFoldDB" id="A0A8J4ET06"/>
<feature type="region of interest" description="Disordered" evidence="1">
    <location>
        <begin position="103"/>
        <end position="136"/>
    </location>
</feature>
<dbReference type="EMBL" id="BNCO01000003">
    <property type="protein sequence ID" value="GIL45383.1"/>
    <property type="molecule type" value="Genomic_DNA"/>
</dbReference>
<protein>
    <submittedName>
        <fullName evidence="2">Uncharacterized protein</fullName>
    </submittedName>
</protein>
<evidence type="ECO:0000256" key="1">
    <source>
        <dbReference type="SAM" id="MobiDB-lite"/>
    </source>
</evidence>
<evidence type="ECO:0000313" key="2">
    <source>
        <dbReference type="EMBL" id="GIL45383.1"/>
    </source>
</evidence>
<comment type="caution">
    <text evidence="2">The sequence shown here is derived from an EMBL/GenBank/DDBJ whole genome shotgun (WGS) entry which is preliminary data.</text>
</comment>
<accession>A0A8J4ET06</accession>
<dbReference type="Proteomes" id="UP000747399">
    <property type="component" value="Unassembled WGS sequence"/>
</dbReference>
<gene>
    <name evidence="2" type="ORF">Vafri_2636</name>
</gene>